<evidence type="ECO:0000313" key="1">
    <source>
        <dbReference type="EMBL" id="AZG36106.1"/>
    </source>
</evidence>
<reference evidence="2" key="3">
    <citation type="submission" date="2018-11" db="EMBL/GenBank/DDBJ databases">
        <authorList>
            <person name="Hwang Y.J."/>
            <person name="Hwang C.Y."/>
        </authorList>
    </citation>
    <scope>NUCLEOTIDE SEQUENCE</scope>
    <source>
        <strain evidence="2">R106</strain>
    </source>
</reference>
<dbReference type="EMBL" id="CP034073">
    <property type="protein sequence ID" value="AZG36106.1"/>
    <property type="molecule type" value="Genomic_DNA"/>
</dbReference>
<organism evidence="2 4">
    <name type="scientific">Shewanella psychromarinicola</name>
    <dbReference type="NCBI Taxonomy" id="2487742"/>
    <lineage>
        <taxon>Bacteria</taxon>
        <taxon>Pseudomonadati</taxon>
        <taxon>Pseudomonadota</taxon>
        <taxon>Gammaproteobacteria</taxon>
        <taxon>Alteromonadales</taxon>
        <taxon>Shewanellaceae</taxon>
        <taxon>Shewanella</taxon>
    </lineage>
</organism>
<accession>A0A3N4E4F2</accession>
<reference evidence="4" key="2">
    <citation type="submission" date="2018-11" db="EMBL/GenBank/DDBJ databases">
        <title>Shewanella sp. R106.</title>
        <authorList>
            <person name="Hwang Y.J."/>
            <person name="Hwang C.Y."/>
        </authorList>
    </citation>
    <scope>NUCLEOTIDE SEQUENCE [LARGE SCALE GENOMIC DNA]</scope>
    <source>
        <strain evidence="4">R106</strain>
    </source>
</reference>
<evidence type="ECO:0000313" key="3">
    <source>
        <dbReference type="Proteomes" id="UP000273778"/>
    </source>
</evidence>
<evidence type="ECO:0000313" key="4">
    <source>
        <dbReference type="Proteomes" id="UP000278855"/>
    </source>
</evidence>
<protein>
    <submittedName>
        <fullName evidence="2">2OG-Fe(II) oxygenase</fullName>
    </submittedName>
</protein>
<dbReference type="EMBL" id="RKKB01000004">
    <property type="protein sequence ID" value="RPA31797.1"/>
    <property type="molecule type" value="Genomic_DNA"/>
</dbReference>
<dbReference type="KEGG" id="spsr:EGC80_15325"/>
<evidence type="ECO:0000313" key="2">
    <source>
        <dbReference type="EMBL" id="RPA31797.1"/>
    </source>
</evidence>
<reference evidence="1 3" key="1">
    <citation type="submission" date="2018-11" db="EMBL/GenBank/DDBJ databases">
        <title>Shewanella sp. M2.</title>
        <authorList>
            <person name="Hwang Y.J."/>
            <person name="Hwang C.Y."/>
        </authorList>
    </citation>
    <scope>NUCLEOTIDE SEQUENCE [LARGE SCALE GENOMIC DNA]</scope>
    <source>
        <strain evidence="1 3">M2</strain>
    </source>
</reference>
<dbReference type="OrthoDB" id="8926130at2"/>
<dbReference type="Proteomes" id="UP000278855">
    <property type="component" value="Unassembled WGS sequence"/>
</dbReference>
<keyword evidence="3" id="KW-1185">Reference proteome</keyword>
<dbReference type="Proteomes" id="UP000273778">
    <property type="component" value="Chromosome"/>
</dbReference>
<name>A0A3N4E4F2_9GAMM</name>
<sequence>MANVINKAILSSRMLSINWVTYHTHHQVMTHTDPVQQGRYYKLNLVIVQPKVGGVFSCAKCIVNLWGRVYLFRPDKYEHNVTKIESGKRVLLSFALNI</sequence>
<dbReference type="AlphaFoldDB" id="A0A3N4E4F2"/>
<gene>
    <name evidence="2" type="ORF">EGC77_12815</name>
    <name evidence="1" type="ORF">EGC80_15325</name>
</gene>
<proteinExistence type="predicted"/>
<dbReference type="RefSeq" id="WP_101031192.1">
    <property type="nucleotide sequence ID" value="NZ_CP034073.1"/>
</dbReference>